<evidence type="ECO:0000313" key="5">
    <source>
        <dbReference type="Proteomes" id="UP000327458"/>
    </source>
</evidence>
<proteinExistence type="predicted"/>
<dbReference type="InterPro" id="IPR001214">
    <property type="entry name" value="SET_dom"/>
</dbReference>
<comment type="caution">
    <text evidence="3">The sequence shown here is derived from an EMBL/GenBank/DDBJ whole genome shotgun (WGS) entry which is preliminary data.</text>
</comment>
<evidence type="ECO:0000313" key="6">
    <source>
        <dbReference type="Proteomes" id="UP000489351"/>
    </source>
</evidence>
<accession>A0A5M8IBS5</accession>
<dbReference type="Pfam" id="PF00856">
    <property type="entry name" value="SET"/>
    <property type="match status" value="1"/>
</dbReference>
<dbReference type="Proteomes" id="UP000489351">
    <property type="component" value="Unassembled WGS sequence"/>
</dbReference>
<dbReference type="SMART" id="SM00317">
    <property type="entry name" value="SET"/>
    <property type="match status" value="1"/>
</dbReference>
<organism evidence="3 5">
    <name type="scientific">Chlorobium phaeovibrioides</name>
    <dbReference type="NCBI Taxonomy" id="1094"/>
    <lineage>
        <taxon>Bacteria</taxon>
        <taxon>Pseudomonadati</taxon>
        <taxon>Chlorobiota</taxon>
        <taxon>Chlorobiia</taxon>
        <taxon>Chlorobiales</taxon>
        <taxon>Chlorobiaceae</taxon>
        <taxon>Chlorobium/Pelodictyon group</taxon>
        <taxon>Chlorobium</taxon>
    </lineage>
</organism>
<dbReference type="SUPFAM" id="SSF82199">
    <property type="entry name" value="SET domain"/>
    <property type="match status" value="1"/>
</dbReference>
<keyword evidence="1" id="KW-0812">Transmembrane</keyword>
<dbReference type="EMBL" id="VMRG01000001">
    <property type="protein sequence ID" value="KAA6232467.1"/>
    <property type="molecule type" value="Genomic_DNA"/>
</dbReference>
<evidence type="ECO:0000256" key="1">
    <source>
        <dbReference type="SAM" id="Phobius"/>
    </source>
</evidence>
<feature type="transmembrane region" description="Helical" evidence="1">
    <location>
        <begin position="6"/>
        <end position="28"/>
    </location>
</feature>
<evidence type="ECO:0000313" key="3">
    <source>
        <dbReference type="EMBL" id="KAA6232467.1"/>
    </source>
</evidence>
<protein>
    <submittedName>
        <fullName evidence="3 4">SET domain-containing protein</fullName>
    </submittedName>
</protein>
<keyword evidence="1" id="KW-0472">Membrane</keyword>
<keyword evidence="6" id="KW-1185">Reference proteome</keyword>
<evidence type="ECO:0000259" key="2">
    <source>
        <dbReference type="PROSITE" id="PS50280"/>
    </source>
</evidence>
<dbReference type="AlphaFoldDB" id="A0A5M8IBS5"/>
<gene>
    <name evidence="3" type="ORF">FP507_04740</name>
    <name evidence="4" type="ORF">GJ685_04450</name>
</gene>
<dbReference type="Gene3D" id="2.170.270.10">
    <property type="entry name" value="SET domain"/>
    <property type="match status" value="1"/>
</dbReference>
<dbReference type="InterPro" id="IPR046341">
    <property type="entry name" value="SET_dom_sf"/>
</dbReference>
<dbReference type="RefSeq" id="WP_126342318.1">
    <property type="nucleotide sequence ID" value="NZ_CP041698.1"/>
</dbReference>
<reference evidence="4 6" key="2">
    <citation type="submission" date="2019-11" db="EMBL/GenBank/DDBJ databases">
        <title>Green- and brown-colored morphotypes of Chlorobia in the stratified aquatic ecosystems of Kandalaksha Gulf (White Sea): A model for study of the accessory genome evolution.</title>
        <authorList>
            <person name="Grouzdev D.S."/>
        </authorList>
    </citation>
    <scope>NUCLEOTIDE SEQUENCE [LARGE SCALE GENOMIC DNA]</scope>
    <source>
        <strain evidence="4 6">ZM</strain>
    </source>
</reference>
<dbReference type="EMBL" id="WUBZ01000010">
    <property type="protein sequence ID" value="MWV54316.1"/>
    <property type="molecule type" value="Genomic_DNA"/>
</dbReference>
<dbReference type="Proteomes" id="UP000327458">
    <property type="component" value="Unassembled WGS sequence"/>
</dbReference>
<reference evidence="3 5" key="1">
    <citation type="submission" date="2019-07" db="EMBL/GenBank/DDBJ databases">
        <title>Draft genome Sequence of Chlorobium phaeovibrioides sp. strain PhvTcv-s14, from the Phylum Chlorobi.</title>
        <authorList>
            <person name="Babenko V."/>
            <person name="Boldyreva D."/>
            <person name="Kanygina A."/>
            <person name="Selezneva O."/>
            <person name="Akopiyan T."/>
            <person name="Lunina O."/>
        </authorList>
    </citation>
    <scope>NUCLEOTIDE SEQUENCE [LARGE SCALE GENOMIC DNA]</scope>
    <source>
        <strain evidence="3 5">GrTcv12</strain>
    </source>
</reference>
<name>A0A5M8IBS5_CHLPH</name>
<sequence>MTEVSFITLAVTLVATLAIGTTLVTTIFRRKNRPEGKVRIKPSPIAGRGAFAAQNIKSGEIIERCPALEVNHTDIGGELLNYVFYGNSENSRLVVMGNGMLFNHSFEPNVAYYLDETPSGKELVLYALSEVNKGEEMFYNYGEDWWATRSGKDG</sequence>
<dbReference type="PROSITE" id="PS50280">
    <property type="entry name" value="SET"/>
    <property type="match status" value="1"/>
</dbReference>
<evidence type="ECO:0000313" key="4">
    <source>
        <dbReference type="EMBL" id="MWV54316.1"/>
    </source>
</evidence>
<keyword evidence="1" id="KW-1133">Transmembrane helix</keyword>
<feature type="domain" description="SET" evidence="2">
    <location>
        <begin position="36"/>
        <end position="142"/>
    </location>
</feature>